<gene>
    <name evidence="2" type="primary">g11788</name>
    <name evidence="2" type="ORF">VP750_LOCUS10529</name>
</gene>
<comment type="caution">
    <text evidence="2">The sequence shown here is derived from an EMBL/GenBank/DDBJ whole genome shotgun (WGS) entry which is preliminary data.</text>
</comment>
<evidence type="ECO:0000313" key="2">
    <source>
        <dbReference type="EMBL" id="CAL5228623.1"/>
    </source>
</evidence>
<keyword evidence="1" id="KW-1133">Transmembrane helix</keyword>
<reference evidence="2 3" key="1">
    <citation type="submission" date="2024-06" db="EMBL/GenBank/DDBJ databases">
        <authorList>
            <person name="Kraege A."/>
            <person name="Thomma B."/>
        </authorList>
    </citation>
    <scope>NUCLEOTIDE SEQUENCE [LARGE SCALE GENOMIC DNA]</scope>
</reference>
<protein>
    <submittedName>
        <fullName evidence="2">G11788 protein</fullName>
    </submittedName>
</protein>
<evidence type="ECO:0000313" key="3">
    <source>
        <dbReference type="Proteomes" id="UP001497392"/>
    </source>
</evidence>
<name>A0ABP1GEE7_9CHLO</name>
<feature type="transmembrane region" description="Helical" evidence="1">
    <location>
        <begin position="73"/>
        <end position="95"/>
    </location>
</feature>
<evidence type="ECO:0000256" key="1">
    <source>
        <dbReference type="SAM" id="Phobius"/>
    </source>
</evidence>
<proteinExistence type="predicted"/>
<dbReference type="Proteomes" id="UP001497392">
    <property type="component" value="Unassembled WGS sequence"/>
</dbReference>
<feature type="transmembrane region" description="Helical" evidence="1">
    <location>
        <begin position="107"/>
        <end position="130"/>
    </location>
</feature>
<dbReference type="EMBL" id="CAXHTA020000019">
    <property type="protein sequence ID" value="CAL5228623.1"/>
    <property type="molecule type" value="Genomic_DNA"/>
</dbReference>
<accession>A0ABP1GEE7</accession>
<keyword evidence="1" id="KW-0472">Membrane</keyword>
<sequence length="147" mass="16048">MGYQEQQPGFQQAGGQNYFKGNPAPVQGTPHGAYAPAHYPNNGYPAQPAPGYPAGEAGLAQHNRREGCCNAQWVLFGFGWVCGLTWILGFLLPMCSYQRLKVPSYRVGWYANTIMTALCVGVSIAMIYFYGNVCAWGPNGYRCNSGH</sequence>
<keyword evidence="3" id="KW-1185">Reference proteome</keyword>
<organism evidence="2 3">
    <name type="scientific">Coccomyxa viridis</name>
    <dbReference type="NCBI Taxonomy" id="1274662"/>
    <lineage>
        <taxon>Eukaryota</taxon>
        <taxon>Viridiplantae</taxon>
        <taxon>Chlorophyta</taxon>
        <taxon>core chlorophytes</taxon>
        <taxon>Trebouxiophyceae</taxon>
        <taxon>Trebouxiophyceae incertae sedis</taxon>
        <taxon>Coccomyxaceae</taxon>
        <taxon>Coccomyxa</taxon>
    </lineage>
</organism>
<keyword evidence="1" id="KW-0812">Transmembrane</keyword>